<dbReference type="PROSITE" id="PS51549">
    <property type="entry name" value="DM13"/>
    <property type="match status" value="1"/>
</dbReference>
<reference evidence="2" key="1">
    <citation type="submission" date="2016-11" db="EMBL/GenBank/DDBJ databases">
        <authorList>
            <person name="Jaros S."/>
            <person name="Januszkiewicz K."/>
            <person name="Wedrychowicz H."/>
        </authorList>
    </citation>
    <scope>NUCLEOTIDE SEQUENCE [LARGE SCALE GENOMIC DNA]</scope>
    <source>
        <strain evidence="2">Y48</strain>
    </source>
</reference>
<dbReference type="InterPro" id="IPR006311">
    <property type="entry name" value="TAT_signal"/>
</dbReference>
<keyword evidence="3" id="KW-1185">Reference proteome</keyword>
<dbReference type="RefSeq" id="WP_071929469.1">
    <property type="nucleotide sequence ID" value="NZ_CP018082.1"/>
</dbReference>
<dbReference type="PROSITE" id="PS51318">
    <property type="entry name" value="TAT"/>
    <property type="match status" value="1"/>
</dbReference>
<gene>
    <name evidence="2" type="ORF">BOX37_22830</name>
</gene>
<dbReference type="InterPro" id="IPR019545">
    <property type="entry name" value="DM13_domain"/>
</dbReference>
<organism evidence="2 3">
    <name type="scientific">Nocardia mangyaensis</name>
    <dbReference type="NCBI Taxonomy" id="2213200"/>
    <lineage>
        <taxon>Bacteria</taxon>
        <taxon>Bacillati</taxon>
        <taxon>Actinomycetota</taxon>
        <taxon>Actinomycetes</taxon>
        <taxon>Mycobacteriales</taxon>
        <taxon>Nocardiaceae</taxon>
        <taxon>Nocardia</taxon>
    </lineage>
</organism>
<sequence length="168" mass="17790">MASTPTRRRVLSALALFLAALVAVGLYLFQPWRAFTTVRVDETVVVAPDGGTARTIATGSFLSHEHSTSGTVTVTALPDGTVTLRLADLRTSDGPALRVWLSDQPVEPTGLGRNLDDGRHVDLGALKGNEGNQNYAVPAGTDLTELRTVTIWCERFAVSFGAAALTLA</sequence>
<dbReference type="Proteomes" id="UP000183810">
    <property type="component" value="Chromosome"/>
</dbReference>
<feature type="domain" description="DM13" evidence="1">
    <location>
        <begin position="51"/>
        <end position="166"/>
    </location>
</feature>
<evidence type="ECO:0000259" key="1">
    <source>
        <dbReference type="PROSITE" id="PS51549"/>
    </source>
</evidence>
<evidence type="ECO:0000313" key="3">
    <source>
        <dbReference type="Proteomes" id="UP000183810"/>
    </source>
</evidence>
<dbReference type="AlphaFoldDB" id="A0A1J0VW46"/>
<evidence type="ECO:0000313" key="2">
    <source>
        <dbReference type="EMBL" id="APE36291.1"/>
    </source>
</evidence>
<dbReference type="KEGG" id="nsl:BOX37_22830"/>
<proteinExistence type="predicted"/>
<dbReference type="OrthoDB" id="4751481at2"/>
<accession>A0A1J0VW46</accession>
<dbReference type="EMBL" id="CP018082">
    <property type="protein sequence ID" value="APE36291.1"/>
    <property type="molecule type" value="Genomic_DNA"/>
</dbReference>
<protein>
    <submittedName>
        <fullName evidence="2">Electron transporter</fullName>
    </submittedName>
</protein>
<dbReference type="Pfam" id="PF10517">
    <property type="entry name" value="DM13"/>
    <property type="match status" value="1"/>
</dbReference>
<name>A0A1J0VW46_9NOCA</name>